<gene>
    <name evidence="1" type="ORF">S12H4_41963</name>
</gene>
<accession>X1VP28</accession>
<organism evidence="1">
    <name type="scientific">marine sediment metagenome</name>
    <dbReference type="NCBI Taxonomy" id="412755"/>
    <lineage>
        <taxon>unclassified sequences</taxon>
        <taxon>metagenomes</taxon>
        <taxon>ecological metagenomes</taxon>
    </lineage>
</organism>
<reference evidence="1" key="1">
    <citation type="journal article" date="2014" name="Front. Microbiol.">
        <title>High frequency of phylogenetically diverse reductive dehalogenase-homologous genes in deep subseafloor sedimentary metagenomes.</title>
        <authorList>
            <person name="Kawai M."/>
            <person name="Futagami T."/>
            <person name="Toyoda A."/>
            <person name="Takaki Y."/>
            <person name="Nishi S."/>
            <person name="Hori S."/>
            <person name="Arai W."/>
            <person name="Tsubouchi T."/>
            <person name="Morono Y."/>
            <person name="Uchiyama I."/>
            <person name="Ito T."/>
            <person name="Fujiyama A."/>
            <person name="Inagaki F."/>
            <person name="Takami H."/>
        </authorList>
    </citation>
    <scope>NUCLEOTIDE SEQUENCE</scope>
    <source>
        <strain evidence="1">Expedition CK06-06</strain>
    </source>
</reference>
<protein>
    <submittedName>
        <fullName evidence="1">Uncharacterized protein</fullName>
    </submittedName>
</protein>
<dbReference type="EMBL" id="BARW01025629">
    <property type="protein sequence ID" value="GAJ10670.1"/>
    <property type="molecule type" value="Genomic_DNA"/>
</dbReference>
<dbReference type="AlphaFoldDB" id="X1VP28"/>
<feature type="non-terminal residue" evidence="1">
    <location>
        <position position="91"/>
    </location>
</feature>
<proteinExistence type="predicted"/>
<sequence>MATKGRPQIWFFDDGIHNAPKENKDDIIHFELINSSGPPKHYGNVSKHFYDIAPDSKFVTMNMDTDYMDPESGIQEAEIFKLKDAAQKGEV</sequence>
<name>X1VP28_9ZZZZ</name>
<comment type="caution">
    <text evidence="1">The sequence shown here is derived from an EMBL/GenBank/DDBJ whole genome shotgun (WGS) entry which is preliminary data.</text>
</comment>
<evidence type="ECO:0000313" key="1">
    <source>
        <dbReference type="EMBL" id="GAJ10670.1"/>
    </source>
</evidence>